<dbReference type="EMBL" id="KZ824641">
    <property type="protein sequence ID" value="RAK77603.1"/>
    <property type="molecule type" value="Genomic_DNA"/>
</dbReference>
<dbReference type="VEuPathDB" id="FungiDB:BO72DRAFT_101542"/>
<accession>A0A8G1RSQ2</accession>
<organism evidence="1 2">
    <name type="scientific">Aspergillus fijiensis CBS 313.89</name>
    <dbReference type="NCBI Taxonomy" id="1448319"/>
    <lineage>
        <taxon>Eukaryota</taxon>
        <taxon>Fungi</taxon>
        <taxon>Dikarya</taxon>
        <taxon>Ascomycota</taxon>
        <taxon>Pezizomycotina</taxon>
        <taxon>Eurotiomycetes</taxon>
        <taxon>Eurotiomycetidae</taxon>
        <taxon>Eurotiales</taxon>
        <taxon>Aspergillaceae</taxon>
        <taxon>Aspergillus</taxon>
    </lineage>
</organism>
<proteinExistence type="predicted"/>
<evidence type="ECO:0000313" key="1">
    <source>
        <dbReference type="EMBL" id="RAK77603.1"/>
    </source>
</evidence>
<keyword evidence="2" id="KW-1185">Reference proteome</keyword>
<dbReference type="Proteomes" id="UP000249789">
    <property type="component" value="Unassembled WGS sequence"/>
</dbReference>
<dbReference type="RefSeq" id="XP_040801613.1">
    <property type="nucleotide sequence ID" value="XM_040938876.1"/>
</dbReference>
<gene>
    <name evidence="1" type="ORF">BO72DRAFT_101542</name>
</gene>
<dbReference type="AlphaFoldDB" id="A0A8G1RSQ2"/>
<name>A0A8G1RSQ2_9EURO</name>
<reference evidence="1 2" key="1">
    <citation type="submission" date="2018-02" db="EMBL/GenBank/DDBJ databases">
        <title>The genomes of Aspergillus section Nigri reveals drivers in fungal speciation.</title>
        <authorList>
            <consortium name="DOE Joint Genome Institute"/>
            <person name="Vesth T.C."/>
            <person name="Nybo J."/>
            <person name="Theobald S."/>
            <person name="Brandl J."/>
            <person name="Frisvad J.C."/>
            <person name="Nielsen K.F."/>
            <person name="Lyhne E.K."/>
            <person name="Kogle M.E."/>
            <person name="Kuo A."/>
            <person name="Riley R."/>
            <person name="Clum A."/>
            <person name="Nolan M."/>
            <person name="Lipzen A."/>
            <person name="Salamov A."/>
            <person name="Henrissat B."/>
            <person name="Wiebenga A."/>
            <person name="De vries R.P."/>
            <person name="Grigoriev I.V."/>
            <person name="Mortensen U.H."/>
            <person name="Andersen M.R."/>
            <person name="Baker S.E."/>
        </authorList>
    </citation>
    <scope>NUCLEOTIDE SEQUENCE [LARGE SCALE GENOMIC DNA]</scope>
    <source>
        <strain evidence="1 2">CBS 313.89</strain>
    </source>
</reference>
<protein>
    <submittedName>
        <fullName evidence="1">Uncharacterized protein</fullName>
    </submittedName>
</protein>
<evidence type="ECO:0000313" key="2">
    <source>
        <dbReference type="Proteomes" id="UP000249789"/>
    </source>
</evidence>
<sequence length="135" mass="15884">MKSRKTIGRFPSWSDIFRPKYAARCCCAIVAGSCACRHPLEWQLPQRERQQVINWGQKMLILFHSLHGCRMKRECCCFCCCFGMGRRRWEARRTTERPQQQTSSISSMSSTWVIDVDYEVGQAMRHTTRRSRVSK</sequence>
<dbReference type="GeneID" id="63856209"/>